<name>A0A196SEY8_BLAHN</name>
<dbReference type="OrthoDB" id="5806726at2759"/>
<feature type="region of interest" description="Disordered" evidence="3">
    <location>
        <begin position="561"/>
        <end position="593"/>
    </location>
</feature>
<dbReference type="SUPFAM" id="SSF52047">
    <property type="entry name" value="RNI-like"/>
    <property type="match status" value="1"/>
</dbReference>
<comment type="caution">
    <text evidence="4">The sequence shown here is derived from an EMBL/GenBank/DDBJ whole genome shotgun (WGS) entry which is preliminary data.</text>
</comment>
<dbReference type="Gene3D" id="3.80.10.10">
    <property type="entry name" value="Ribonuclease Inhibitor"/>
    <property type="match status" value="1"/>
</dbReference>
<dbReference type="Proteomes" id="UP000078348">
    <property type="component" value="Unassembled WGS sequence"/>
</dbReference>
<dbReference type="InterPro" id="IPR032675">
    <property type="entry name" value="LRR_dom_sf"/>
</dbReference>
<keyword evidence="2" id="KW-0802">TPR repeat</keyword>
<evidence type="ECO:0008006" key="6">
    <source>
        <dbReference type="Google" id="ProtNLM"/>
    </source>
</evidence>
<reference evidence="4 5" key="1">
    <citation type="submission" date="2016-05" db="EMBL/GenBank/DDBJ databases">
        <title>Nuclear genome of Blastocystis sp. subtype 1 NandII.</title>
        <authorList>
            <person name="Gentekaki E."/>
            <person name="Curtis B."/>
            <person name="Stairs C."/>
            <person name="Eme L."/>
            <person name="Herman E."/>
            <person name="Klimes V."/>
            <person name="Arias M.C."/>
            <person name="Elias M."/>
            <person name="Hilliou F."/>
            <person name="Klute M."/>
            <person name="Malik S.-B."/>
            <person name="Pightling A."/>
            <person name="Rachubinski R."/>
            <person name="Salas D."/>
            <person name="Schlacht A."/>
            <person name="Suga H."/>
            <person name="Archibald J."/>
            <person name="Ball S.G."/>
            <person name="Clark G."/>
            <person name="Dacks J."/>
            <person name="Van Der Giezen M."/>
            <person name="Tsaousis A."/>
            <person name="Roger A."/>
        </authorList>
    </citation>
    <scope>NUCLEOTIDE SEQUENCE [LARGE SCALE GENOMIC DNA]</scope>
    <source>
        <strain evidence="5">ATCC 50177 / NandII</strain>
    </source>
</reference>
<evidence type="ECO:0000256" key="3">
    <source>
        <dbReference type="SAM" id="MobiDB-lite"/>
    </source>
</evidence>
<dbReference type="PANTHER" id="PTHR45641">
    <property type="entry name" value="TETRATRICOPEPTIDE REPEAT PROTEIN (AFU_ORTHOLOGUE AFUA_6G03870)"/>
    <property type="match status" value="1"/>
</dbReference>
<evidence type="ECO:0000256" key="1">
    <source>
        <dbReference type="ARBA" id="ARBA00022737"/>
    </source>
</evidence>
<dbReference type="Pfam" id="PF13181">
    <property type="entry name" value="TPR_8"/>
    <property type="match status" value="2"/>
</dbReference>
<dbReference type="Gene3D" id="1.25.40.10">
    <property type="entry name" value="Tetratricopeptide repeat domain"/>
    <property type="match status" value="3"/>
</dbReference>
<gene>
    <name evidence="4" type="ORF">AV274_2699</name>
</gene>
<proteinExistence type="predicted"/>
<evidence type="ECO:0000313" key="4">
    <source>
        <dbReference type="EMBL" id="OAO15625.1"/>
    </source>
</evidence>
<evidence type="ECO:0000256" key="2">
    <source>
        <dbReference type="ARBA" id="ARBA00022803"/>
    </source>
</evidence>
<dbReference type="EMBL" id="LXWW01000129">
    <property type="protein sequence ID" value="OAO15625.1"/>
    <property type="molecule type" value="Genomic_DNA"/>
</dbReference>
<dbReference type="SUPFAM" id="SSF48452">
    <property type="entry name" value="TPR-like"/>
    <property type="match status" value="2"/>
</dbReference>
<sequence length="1379" mass="156874">MSRLEMDNLLASLKNAQKTGNWREIIDCYNALGEEYRKRGDSESLNKAVHYHKLEIEECEERDLVDATGTANRFLGDCYRDIGDIANAKACYHTALSLLRQTHDRVDECERLHACSNEAIHEENAFFQNCHNVPKLVEYYRSLCNLGLSYLNERLHSSRRNAFTQEGHEDEWFKTFSEILSFECDALSNLGLAYEDGGNLRQSTKFLFQCIYMKESFQSLPERFRGDWETQISRAKHSLGVCYMKLKLPEEGEKYLSEDLLYCEQKRVRCPLNTESYFQACVAEGQTRLSLGTLFLHMHTPAGYQQAKQYYEKALFLFQSVASHIDESLVRDARQNLVVLEDTKKQMALFLELVKKTETCGSEEEKMQGWRECCEEVLRFEQYDNETPFKEYQKSAELLYGKSSPEYASTLHLYAEYLYKNYSGNEDMTKLGESKRCCEACIAVARESQQEDELASALELYASVLSAIHDEKNDELEIRSYAEAATLFAKSLPERLSSYLICLGNLMVTYNRKALFAQARALKRRMDALRPEHSLTASASSADSPNAREALEPMVVSSDDELFAEESQSDTCAQGALDWREESTAESESSVGDLDVLEMVEVEGETPGEERNADETPFEAMLARREKKLQNRIDSKSGNPIAEAKSRMELASFYQENHLWKKAVQQYEEVQRALGHSRHAEEVMHYCVRCLSVCLRELHEPKAAERAVEALNKDIDVLVYRKTRGAAGEFATYYAKELQRDYEELGNCYMNCYDQSRAPAWLEQAERSYAHSATYSRQADAVATTGVLVNLATVYEEQGQLAKAEATYLQAIAQWREADRPGEQALAFSHLARAQYNLARLLLNQGVRSRAESAVRAALEYDQKSEGILDLCRTVELYDMIEMELAGRRTDSAVEEMAGVGAALKQLAHRGSLFEMKEAARVARRLQKDLRQLRQWRELRSSLSSKTLEELCAWVQESVMTEFPPFLLLKEAVGLLLQRIPAGKQRMELAGVVYDVTPTEFRNWLLFVQVAALTKECLFSEVFSLIQKYPSFLSLRGCFPPLTPLSLLHSLQTALQTRSQFPSTASPSNLDTPYSKSSFLLFKSKLRELLPPTDEEEEPTKLPRQQVLRGDSRFSGISKRSNRDYEEGGSFGVNTTIVQLFINNETPGVSLHLHPNDRIQAYFSIDAEQSLSDAFQSVRLSHNYQSSGCYAITKQLLNDSGSFTFTTLREFHLDGCSLTDQDVYFLFLPFLTPFPQLAAFSIQNNLLTDVAARIIAFWLAKGNAPALKELRIGQNFWQGEGLMKLLFAAKTYCRVETLEVSELRVPEEGVQMIIQMIRDANVYVSAQTHQKKGFSLIANFAQISSIMRKRLLSALDPSMLEVLEIAGVEIPKEIEYVIL</sequence>
<dbReference type="SMART" id="SM00028">
    <property type="entry name" value="TPR"/>
    <property type="match status" value="7"/>
</dbReference>
<keyword evidence="5" id="KW-1185">Reference proteome</keyword>
<keyword evidence="1" id="KW-0677">Repeat</keyword>
<protein>
    <recommendedName>
        <fullName evidence="6">Tetratricopeptide repeat-containing protein</fullName>
    </recommendedName>
</protein>
<evidence type="ECO:0000313" key="5">
    <source>
        <dbReference type="Proteomes" id="UP000078348"/>
    </source>
</evidence>
<dbReference type="PANTHER" id="PTHR45641:SF19">
    <property type="entry name" value="NEPHROCYSTIN-3"/>
    <property type="match status" value="1"/>
</dbReference>
<organism evidence="4 5">
    <name type="scientific">Blastocystis sp. subtype 1 (strain ATCC 50177 / NandII)</name>
    <dbReference type="NCBI Taxonomy" id="478820"/>
    <lineage>
        <taxon>Eukaryota</taxon>
        <taxon>Sar</taxon>
        <taxon>Stramenopiles</taxon>
        <taxon>Bigyra</taxon>
        <taxon>Opalozoa</taxon>
        <taxon>Opalinata</taxon>
        <taxon>Blastocystidae</taxon>
        <taxon>Blastocystis</taxon>
    </lineage>
</organism>
<dbReference type="InterPro" id="IPR019734">
    <property type="entry name" value="TPR_rpt"/>
</dbReference>
<accession>A0A196SEY8</accession>
<dbReference type="InterPro" id="IPR011990">
    <property type="entry name" value="TPR-like_helical_dom_sf"/>
</dbReference>